<protein>
    <submittedName>
        <fullName evidence="2">Uncharacterized protein</fullName>
    </submittedName>
</protein>
<dbReference type="Proteomes" id="UP000238534">
    <property type="component" value="Unassembled WGS sequence"/>
</dbReference>
<reference evidence="4 5" key="1">
    <citation type="submission" date="2017-09" db="EMBL/GenBank/DDBJ databases">
        <title>Genomic, metabolic, and phenotypic characteristics of bacterial isolates from the natural microbiome of the model nematode Caenorhabditis elegans.</title>
        <authorList>
            <person name="Zimmermann J."/>
            <person name="Obeng N."/>
            <person name="Yang W."/>
            <person name="Obeng O."/>
            <person name="Kissoyan K."/>
            <person name="Pees B."/>
            <person name="Dirksen P."/>
            <person name="Hoppner M."/>
            <person name="Franke A."/>
            <person name="Rosenstiel P."/>
            <person name="Leippe M."/>
            <person name="Dierking K."/>
            <person name="Kaleta C."/>
            <person name="Schulenburg H."/>
        </authorList>
    </citation>
    <scope>NUCLEOTIDE SEQUENCE [LARGE SCALE GENOMIC DNA]</scope>
    <source>
        <strain evidence="2 5">MYb25</strain>
        <strain evidence="3 4">MYb44</strain>
    </source>
</reference>
<evidence type="ECO:0000313" key="4">
    <source>
        <dbReference type="Proteomes" id="UP000238325"/>
    </source>
</evidence>
<proteinExistence type="predicted"/>
<feature type="chain" id="PRO_5015684616" evidence="1">
    <location>
        <begin position="24"/>
        <end position="214"/>
    </location>
</feature>
<dbReference type="AlphaFoldDB" id="A0A2S9CPP5"/>
<sequence length="214" mass="23533">MLKKIISAGLILSAVVFTTQVKAQVASAHSIAEVATKEMSYLGLTASQVGKIEEINKTTADALIALDSKAGDNSSSQNNKVIADEFVGIIAQRHQALGQILTPEQMAVVKQDRAEKIALFRTLLMIPILDLTEKQVEQAYEINFKGVQEVQKDFGKRLNKKNTGPADADSNKAKKVIISDFKALDKDFKKILSPEQFEVYKNNQDLIRESAKKG</sequence>
<evidence type="ECO:0000256" key="1">
    <source>
        <dbReference type="SAM" id="SignalP"/>
    </source>
</evidence>
<dbReference type="OrthoDB" id="1248765at2"/>
<dbReference type="EMBL" id="PCPP01000003">
    <property type="protein sequence ID" value="PRB82462.1"/>
    <property type="molecule type" value="Genomic_DNA"/>
</dbReference>
<name>A0A2S9CPP5_CHRCI</name>
<organism evidence="2 5">
    <name type="scientific">Chryseobacterium culicis</name>
    <dbReference type="NCBI Taxonomy" id="680127"/>
    <lineage>
        <taxon>Bacteria</taxon>
        <taxon>Pseudomonadati</taxon>
        <taxon>Bacteroidota</taxon>
        <taxon>Flavobacteriia</taxon>
        <taxon>Flavobacteriales</taxon>
        <taxon>Weeksellaceae</taxon>
        <taxon>Chryseobacterium group</taxon>
        <taxon>Chryseobacterium</taxon>
    </lineage>
</organism>
<gene>
    <name evidence="2" type="ORF">CQ022_17355</name>
    <name evidence="3" type="ORF">CQ033_16250</name>
</gene>
<accession>A0A2S9CPP5</accession>
<evidence type="ECO:0000313" key="5">
    <source>
        <dbReference type="Proteomes" id="UP000238534"/>
    </source>
</evidence>
<dbReference type="Proteomes" id="UP000238325">
    <property type="component" value="Unassembled WGS sequence"/>
</dbReference>
<evidence type="ECO:0000313" key="3">
    <source>
        <dbReference type="EMBL" id="PRB88837.1"/>
    </source>
</evidence>
<comment type="caution">
    <text evidence="2">The sequence shown here is derived from an EMBL/GenBank/DDBJ whole genome shotgun (WGS) entry which is preliminary data.</text>
</comment>
<dbReference type="EMBL" id="PCPH01000004">
    <property type="protein sequence ID" value="PRB88837.1"/>
    <property type="molecule type" value="Genomic_DNA"/>
</dbReference>
<keyword evidence="1" id="KW-0732">Signal</keyword>
<dbReference type="RefSeq" id="WP_105683582.1">
    <property type="nucleotide sequence ID" value="NZ_JBBGZD010000003.1"/>
</dbReference>
<keyword evidence="4" id="KW-1185">Reference proteome</keyword>
<evidence type="ECO:0000313" key="2">
    <source>
        <dbReference type="EMBL" id="PRB82462.1"/>
    </source>
</evidence>
<feature type="signal peptide" evidence="1">
    <location>
        <begin position="1"/>
        <end position="23"/>
    </location>
</feature>